<accession>A0AAD4XA90</accession>
<evidence type="ECO:0000313" key="1">
    <source>
        <dbReference type="EMBL" id="KAI3869833.1"/>
    </source>
</evidence>
<organism evidence="1 2">
    <name type="scientific">Papaver atlanticum</name>
    <dbReference type="NCBI Taxonomy" id="357466"/>
    <lineage>
        <taxon>Eukaryota</taxon>
        <taxon>Viridiplantae</taxon>
        <taxon>Streptophyta</taxon>
        <taxon>Embryophyta</taxon>
        <taxon>Tracheophyta</taxon>
        <taxon>Spermatophyta</taxon>
        <taxon>Magnoliopsida</taxon>
        <taxon>Ranunculales</taxon>
        <taxon>Papaveraceae</taxon>
        <taxon>Papaveroideae</taxon>
        <taxon>Papaver</taxon>
    </lineage>
</organism>
<dbReference type="AlphaFoldDB" id="A0AAD4XA90"/>
<gene>
    <name evidence="1" type="ORF">MKW98_031014</name>
</gene>
<keyword evidence="2" id="KW-1185">Reference proteome</keyword>
<reference evidence="1" key="1">
    <citation type="submission" date="2022-04" db="EMBL/GenBank/DDBJ databases">
        <title>A functionally conserved STORR gene fusion in Papaver species that diverged 16.8 million years ago.</title>
        <authorList>
            <person name="Catania T."/>
        </authorList>
    </citation>
    <scope>NUCLEOTIDE SEQUENCE</scope>
    <source>
        <strain evidence="1">S-188037</strain>
    </source>
</reference>
<evidence type="ECO:0000313" key="2">
    <source>
        <dbReference type="Proteomes" id="UP001202328"/>
    </source>
</evidence>
<proteinExistence type="predicted"/>
<name>A0AAD4XA90_9MAGN</name>
<dbReference type="EMBL" id="JAJJMB010013238">
    <property type="protein sequence ID" value="KAI3869833.1"/>
    <property type="molecule type" value="Genomic_DNA"/>
</dbReference>
<sequence>MKSSLNLINSPTCVSSHELTDKLRCIYKSAQKIEEEQEMVLRPTQYLSFFKSNDSLTNGNFCIKLRLFVNSFDLWSLALLHEDRISWQLRVNYEENLRSRTCVLTK</sequence>
<dbReference type="Proteomes" id="UP001202328">
    <property type="component" value="Unassembled WGS sequence"/>
</dbReference>
<protein>
    <submittedName>
        <fullName evidence="1">Uncharacterized protein</fullName>
    </submittedName>
</protein>
<comment type="caution">
    <text evidence="1">The sequence shown here is derived from an EMBL/GenBank/DDBJ whole genome shotgun (WGS) entry which is preliminary data.</text>
</comment>